<accession>A0A1X2H328</accession>
<evidence type="ECO:0008006" key="5">
    <source>
        <dbReference type="Google" id="ProtNLM"/>
    </source>
</evidence>
<name>A0A1X2H328_SYNRA</name>
<dbReference type="InterPro" id="IPR025187">
    <property type="entry name" value="DUF4112"/>
</dbReference>
<dbReference type="AlphaFoldDB" id="A0A1X2H328"/>
<feature type="region of interest" description="Disordered" evidence="1">
    <location>
        <begin position="172"/>
        <end position="215"/>
    </location>
</feature>
<keyword evidence="2" id="KW-0472">Membrane</keyword>
<protein>
    <recommendedName>
        <fullName evidence="5">PH domain-containing protein</fullName>
    </recommendedName>
</protein>
<comment type="caution">
    <text evidence="3">The sequence shown here is derived from an EMBL/GenBank/DDBJ whole genome shotgun (WGS) entry which is preliminary data.</text>
</comment>
<dbReference type="STRING" id="13706.A0A1X2H328"/>
<dbReference type="Pfam" id="PF13430">
    <property type="entry name" value="DUF4112"/>
    <property type="match status" value="1"/>
</dbReference>
<gene>
    <name evidence="3" type="ORF">BCR43DRAFT_497945</name>
</gene>
<dbReference type="Proteomes" id="UP000242180">
    <property type="component" value="Unassembled WGS sequence"/>
</dbReference>
<dbReference type="EMBL" id="MCGN01000010">
    <property type="protein sequence ID" value="ORY92193.1"/>
    <property type="molecule type" value="Genomic_DNA"/>
</dbReference>
<evidence type="ECO:0000313" key="4">
    <source>
        <dbReference type="Proteomes" id="UP000242180"/>
    </source>
</evidence>
<feature type="transmembrane region" description="Helical" evidence="2">
    <location>
        <begin position="85"/>
        <end position="105"/>
    </location>
</feature>
<feature type="compositionally biased region" description="Low complexity" evidence="1">
    <location>
        <begin position="183"/>
        <end position="196"/>
    </location>
</feature>
<evidence type="ECO:0000256" key="1">
    <source>
        <dbReference type="SAM" id="MobiDB-lite"/>
    </source>
</evidence>
<dbReference type="PANTHER" id="PTHR35519:SF2">
    <property type="entry name" value="PH DOMAIN PROTEIN"/>
    <property type="match status" value="1"/>
</dbReference>
<evidence type="ECO:0000313" key="3">
    <source>
        <dbReference type="EMBL" id="ORY92193.1"/>
    </source>
</evidence>
<keyword evidence="2" id="KW-1133">Transmembrane helix</keyword>
<sequence>MTDQLIKYGVRQVLGPTIQQQQQPSVPPPQPKKKGRWFWSRKQEDDRFALLTDHERRILKKVKSRAHTLDKGFTCCGFSVGLDPIIGLIPVIGDFLGLLLALRLVQTASKVDLPQAILSQMMVNIVIDFLIGLVPIVGDLMDFMYKCNTRNAALLESHLYKRNQKRAARNPLIPSDSAPAFLPHSSSSHPSSPSTSQYQGNKNNTKNSTKAPAKK</sequence>
<keyword evidence="4" id="KW-1185">Reference proteome</keyword>
<evidence type="ECO:0000256" key="2">
    <source>
        <dbReference type="SAM" id="Phobius"/>
    </source>
</evidence>
<reference evidence="3 4" key="1">
    <citation type="submission" date="2016-07" db="EMBL/GenBank/DDBJ databases">
        <title>Pervasive Adenine N6-methylation of Active Genes in Fungi.</title>
        <authorList>
            <consortium name="DOE Joint Genome Institute"/>
            <person name="Mondo S.J."/>
            <person name="Dannebaum R.O."/>
            <person name="Kuo R.C."/>
            <person name="Labutti K."/>
            <person name="Haridas S."/>
            <person name="Kuo A."/>
            <person name="Salamov A."/>
            <person name="Ahrendt S.R."/>
            <person name="Lipzen A."/>
            <person name="Sullivan W."/>
            <person name="Andreopoulos W.B."/>
            <person name="Clum A."/>
            <person name="Lindquist E."/>
            <person name="Daum C."/>
            <person name="Ramamoorthy G.K."/>
            <person name="Gryganskyi A."/>
            <person name="Culley D."/>
            <person name="Magnuson J.K."/>
            <person name="James T.Y."/>
            <person name="O'Malley M.A."/>
            <person name="Stajich J.E."/>
            <person name="Spatafora J.W."/>
            <person name="Visel A."/>
            <person name="Grigoriev I.V."/>
        </authorList>
    </citation>
    <scope>NUCLEOTIDE SEQUENCE [LARGE SCALE GENOMIC DNA]</scope>
    <source>
        <strain evidence="3 4">NRRL 2496</strain>
    </source>
</reference>
<dbReference type="OMA" id="DIMFKAN"/>
<dbReference type="InParanoid" id="A0A1X2H328"/>
<dbReference type="OrthoDB" id="2103474at2759"/>
<dbReference type="PANTHER" id="PTHR35519">
    <property type="entry name" value="MEMBRANE PROTEINS"/>
    <property type="match status" value="1"/>
</dbReference>
<feature type="transmembrane region" description="Helical" evidence="2">
    <location>
        <begin position="117"/>
        <end position="138"/>
    </location>
</feature>
<organism evidence="3 4">
    <name type="scientific">Syncephalastrum racemosum</name>
    <name type="common">Filamentous fungus</name>
    <dbReference type="NCBI Taxonomy" id="13706"/>
    <lineage>
        <taxon>Eukaryota</taxon>
        <taxon>Fungi</taxon>
        <taxon>Fungi incertae sedis</taxon>
        <taxon>Mucoromycota</taxon>
        <taxon>Mucoromycotina</taxon>
        <taxon>Mucoromycetes</taxon>
        <taxon>Mucorales</taxon>
        <taxon>Syncephalastraceae</taxon>
        <taxon>Syncephalastrum</taxon>
    </lineage>
</organism>
<proteinExistence type="predicted"/>
<keyword evidence="2" id="KW-0812">Transmembrane</keyword>
<feature type="compositionally biased region" description="Polar residues" evidence="1">
    <location>
        <begin position="197"/>
        <end position="215"/>
    </location>
</feature>